<proteinExistence type="predicted"/>
<dbReference type="PANTHER" id="PTHR11017:SF544">
    <property type="entry name" value="ADP-RIBOSYL CYCLASE_CYCLIC ADP-RIBOSE HYDROLASE"/>
    <property type="match status" value="1"/>
</dbReference>
<evidence type="ECO:0000313" key="3">
    <source>
        <dbReference type="EMBL" id="CAI9301004.1"/>
    </source>
</evidence>
<keyword evidence="1" id="KW-0433">Leucine-rich repeat</keyword>
<accession>A0AA35ZY02</accession>
<evidence type="ECO:0000313" key="4">
    <source>
        <dbReference type="Proteomes" id="UP001177003"/>
    </source>
</evidence>
<reference evidence="3" key="1">
    <citation type="submission" date="2023-04" db="EMBL/GenBank/DDBJ databases">
        <authorList>
            <person name="Vijverberg K."/>
            <person name="Xiong W."/>
            <person name="Schranz E."/>
        </authorList>
    </citation>
    <scope>NUCLEOTIDE SEQUENCE</scope>
</reference>
<name>A0AA35ZY02_LACSI</name>
<dbReference type="GO" id="GO:0006952">
    <property type="term" value="P:defense response"/>
    <property type="evidence" value="ECO:0007669"/>
    <property type="project" value="InterPro"/>
</dbReference>
<dbReference type="Gene3D" id="1.10.8.430">
    <property type="entry name" value="Helical domain of apoptotic protease-activating factors"/>
    <property type="match status" value="1"/>
</dbReference>
<dbReference type="Proteomes" id="UP001177003">
    <property type="component" value="Chromosome 9"/>
</dbReference>
<dbReference type="InterPro" id="IPR042197">
    <property type="entry name" value="Apaf_helical"/>
</dbReference>
<dbReference type="PANTHER" id="PTHR11017">
    <property type="entry name" value="LEUCINE-RICH REPEAT-CONTAINING PROTEIN"/>
    <property type="match status" value="1"/>
</dbReference>
<dbReference type="SUPFAM" id="SSF52540">
    <property type="entry name" value="P-loop containing nucleoside triphosphate hydrolases"/>
    <property type="match status" value="1"/>
</dbReference>
<dbReference type="EMBL" id="OX465085">
    <property type="protein sequence ID" value="CAI9301004.1"/>
    <property type="molecule type" value="Genomic_DNA"/>
</dbReference>
<keyword evidence="4" id="KW-1185">Reference proteome</keyword>
<evidence type="ECO:0000256" key="1">
    <source>
        <dbReference type="ARBA" id="ARBA00022614"/>
    </source>
</evidence>
<organism evidence="3 4">
    <name type="scientific">Lactuca saligna</name>
    <name type="common">Willowleaf lettuce</name>
    <dbReference type="NCBI Taxonomy" id="75948"/>
    <lineage>
        <taxon>Eukaryota</taxon>
        <taxon>Viridiplantae</taxon>
        <taxon>Streptophyta</taxon>
        <taxon>Embryophyta</taxon>
        <taxon>Tracheophyta</taxon>
        <taxon>Spermatophyta</taxon>
        <taxon>Magnoliopsida</taxon>
        <taxon>eudicotyledons</taxon>
        <taxon>Gunneridae</taxon>
        <taxon>Pentapetalae</taxon>
        <taxon>asterids</taxon>
        <taxon>campanulids</taxon>
        <taxon>Asterales</taxon>
        <taxon>Asteraceae</taxon>
        <taxon>Cichorioideae</taxon>
        <taxon>Cichorieae</taxon>
        <taxon>Lactucinae</taxon>
        <taxon>Lactuca</taxon>
    </lineage>
</organism>
<dbReference type="InterPro" id="IPR027417">
    <property type="entry name" value="P-loop_NTPase"/>
</dbReference>
<evidence type="ECO:0000256" key="2">
    <source>
        <dbReference type="SAM" id="Coils"/>
    </source>
</evidence>
<sequence length="155" mass="18208">MSIQGYEEQSGQVISYVAGLPLTIKVLGSFLCGKSELEWIDVMERLKAISLMETLEKLELSYINLEEDYKEILHAYWKPSEHSRLWIDMEIEDILANDLGTEATRYIQFSTRELNPGIIMKGLRKMKELRYLCMSLKDSFWNWKCDELSHTFLML</sequence>
<gene>
    <name evidence="3" type="ORF">LSALG_LOCUS39593</name>
</gene>
<keyword evidence="2" id="KW-0175">Coiled coil</keyword>
<evidence type="ECO:0008006" key="5">
    <source>
        <dbReference type="Google" id="ProtNLM"/>
    </source>
</evidence>
<feature type="coiled-coil region" evidence="2">
    <location>
        <begin position="48"/>
        <end position="75"/>
    </location>
</feature>
<dbReference type="InterPro" id="IPR044974">
    <property type="entry name" value="Disease_R_plants"/>
</dbReference>
<dbReference type="AlphaFoldDB" id="A0AA35ZY02"/>
<protein>
    <recommendedName>
        <fullName evidence="5">NB-ARC domain-containing protein</fullName>
    </recommendedName>
</protein>